<feature type="domain" description="N-acetyltransferase" evidence="1">
    <location>
        <begin position="6"/>
        <end position="165"/>
    </location>
</feature>
<dbReference type="Pfam" id="PF00583">
    <property type="entry name" value="Acetyltransf_1"/>
    <property type="match status" value="1"/>
</dbReference>
<dbReference type="InterPro" id="IPR016181">
    <property type="entry name" value="Acyl_CoA_acyltransferase"/>
</dbReference>
<keyword evidence="3" id="KW-1185">Reference proteome</keyword>
<dbReference type="CDD" id="cd04301">
    <property type="entry name" value="NAT_SF"/>
    <property type="match status" value="1"/>
</dbReference>
<dbReference type="Gene3D" id="3.40.630.30">
    <property type="match status" value="1"/>
</dbReference>
<reference evidence="2 3" key="1">
    <citation type="journal article" date="2025" name="Microbiol. Resour. Announc.">
        <title>Draft genome sequences for Neonectria magnoliae and Neonectria punicea, canker pathogens of Liriodendron tulipifera and Acer saccharum in West Virginia.</title>
        <authorList>
            <person name="Petronek H.M."/>
            <person name="Kasson M.T."/>
            <person name="Metheny A.M."/>
            <person name="Stauder C.M."/>
            <person name="Lovett B."/>
            <person name="Lynch S.C."/>
            <person name="Garnas J.R."/>
            <person name="Kasson L.R."/>
            <person name="Stajich J.E."/>
        </authorList>
    </citation>
    <scope>NUCLEOTIDE SEQUENCE [LARGE SCALE GENOMIC DNA]</scope>
    <source>
        <strain evidence="2 3">NRRL 64653</strain>
    </source>
</reference>
<accession>A0ABR1GVQ8</accession>
<dbReference type="PANTHER" id="PTHR43617:SF9">
    <property type="entry name" value="GNAT FAMILY ACETYLTRANSFERASE"/>
    <property type="match status" value="1"/>
</dbReference>
<dbReference type="InterPro" id="IPR050276">
    <property type="entry name" value="MshD_Acetyltransferase"/>
</dbReference>
<evidence type="ECO:0000259" key="1">
    <source>
        <dbReference type="PROSITE" id="PS51186"/>
    </source>
</evidence>
<evidence type="ECO:0000313" key="3">
    <source>
        <dbReference type="Proteomes" id="UP001498476"/>
    </source>
</evidence>
<dbReference type="EMBL" id="JAZAVJ010000148">
    <property type="protein sequence ID" value="KAK7409514.1"/>
    <property type="molecule type" value="Genomic_DNA"/>
</dbReference>
<dbReference type="Proteomes" id="UP001498476">
    <property type="component" value="Unassembled WGS sequence"/>
</dbReference>
<evidence type="ECO:0000313" key="2">
    <source>
        <dbReference type="EMBL" id="KAK7409514.1"/>
    </source>
</evidence>
<dbReference type="PANTHER" id="PTHR43617">
    <property type="entry name" value="L-AMINO ACID N-ACETYLTRANSFERASE"/>
    <property type="match status" value="1"/>
</dbReference>
<proteinExistence type="predicted"/>
<dbReference type="SUPFAM" id="SSF55729">
    <property type="entry name" value="Acyl-CoA N-acyltransferases (Nat)"/>
    <property type="match status" value="1"/>
</dbReference>
<gene>
    <name evidence="2" type="ORF">QQX98_008298</name>
</gene>
<protein>
    <recommendedName>
        <fullName evidence="1">N-acetyltransferase domain-containing protein</fullName>
    </recommendedName>
</protein>
<sequence>MTNVNLNFHIATLDDAPQLQPMVEAAFRSEDSRRDWTADMVLSDTFRIDIEEIIKKIVQPNSATLMATDDNNVLVGSISVFKLNPGVARLSLLAVDQTYQRGGVGRRILAYGEDYCRRVWGVKTFGLNALSTREQLISWYVRCGYRRTGETTPFPYGLMKGRPLPEGLMFVELEKDADTAPVAAGVP</sequence>
<name>A0ABR1GVQ8_9HYPO</name>
<organism evidence="2 3">
    <name type="scientific">Neonectria punicea</name>
    <dbReference type="NCBI Taxonomy" id="979145"/>
    <lineage>
        <taxon>Eukaryota</taxon>
        <taxon>Fungi</taxon>
        <taxon>Dikarya</taxon>
        <taxon>Ascomycota</taxon>
        <taxon>Pezizomycotina</taxon>
        <taxon>Sordariomycetes</taxon>
        <taxon>Hypocreomycetidae</taxon>
        <taxon>Hypocreales</taxon>
        <taxon>Nectriaceae</taxon>
        <taxon>Neonectria</taxon>
    </lineage>
</organism>
<comment type="caution">
    <text evidence="2">The sequence shown here is derived from an EMBL/GenBank/DDBJ whole genome shotgun (WGS) entry which is preliminary data.</text>
</comment>
<dbReference type="PROSITE" id="PS51186">
    <property type="entry name" value="GNAT"/>
    <property type="match status" value="1"/>
</dbReference>
<dbReference type="InterPro" id="IPR000182">
    <property type="entry name" value="GNAT_dom"/>
</dbReference>